<dbReference type="STRING" id="3750.A0A498J7W3"/>
<dbReference type="PANTHER" id="PTHR33285">
    <property type="entry name" value="PHYTOSULFOKINES 3"/>
    <property type="match status" value="1"/>
</dbReference>
<evidence type="ECO:0000256" key="1">
    <source>
        <dbReference type="ARBA" id="ARBA00004613"/>
    </source>
</evidence>
<proteinExistence type="inferred from homology"/>
<dbReference type="GO" id="GO:0030154">
    <property type="term" value="P:cell differentiation"/>
    <property type="evidence" value="ECO:0007669"/>
    <property type="project" value="UniProtKB-UniRule"/>
</dbReference>
<keyword evidence="7 9" id="KW-0221">Differentiation</keyword>
<keyword evidence="4 9" id="KW-0964">Secreted</keyword>
<keyword evidence="8 9" id="KW-0339">Growth factor</keyword>
<evidence type="ECO:0000256" key="3">
    <source>
        <dbReference type="ARBA" id="ARBA00022473"/>
    </source>
</evidence>
<name>A0A498J7W3_MALDO</name>
<comment type="subcellular location">
    <subcellularLocation>
        <location evidence="1 9">Secreted</location>
    </subcellularLocation>
</comment>
<dbReference type="GO" id="GO:0008283">
    <property type="term" value="P:cell population proliferation"/>
    <property type="evidence" value="ECO:0007669"/>
    <property type="project" value="UniProtKB-UniRule"/>
</dbReference>
<dbReference type="Proteomes" id="UP000290289">
    <property type="component" value="Chromosome 8"/>
</dbReference>
<comment type="function">
    <text evidence="9">Promotes plant cell differentiation, organogenesis and somatic embryogenesis as well as cell proliferation.</text>
</comment>
<evidence type="ECO:0000256" key="2">
    <source>
        <dbReference type="ARBA" id="ARBA00010781"/>
    </source>
</evidence>
<sequence>MAKHIITFFTVALLLNLQLTTFAARPVPAAFTNNTLKIQHQQDIEAKIAAAEEGGSCQGVEKEECLMRRTLAAHLDYIYTQKHKP</sequence>
<comment type="PTM">
    <text evidence="9">PSK-alpha is produced by endopeptidase digestion. PSK-beta is produced from PSK-alpha by exopeptidase digestion.</text>
</comment>
<comment type="PTM">
    <text evidence="9">Sulfation is important for activity and for the binding to a putative membrane receptor.</text>
</comment>
<evidence type="ECO:0000256" key="7">
    <source>
        <dbReference type="ARBA" id="ARBA00022782"/>
    </source>
</evidence>
<comment type="caution">
    <text evidence="10">The sequence shown here is derived from an EMBL/GenBank/DDBJ whole genome shotgun (WGS) entry which is preliminary data.</text>
</comment>
<organism evidence="10 11">
    <name type="scientific">Malus domestica</name>
    <name type="common">Apple</name>
    <name type="synonym">Pyrus malus</name>
    <dbReference type="NCBI Taxonomy" id="3750"/>
    <lineage>
        <taxon>Eukaryota</taxon>
        <taxon>Viridiplantae</taxon>
        <taxon>Streptophyta</taxon>
        <taxon>Embryophyta</taxon>
        <taxon>Tracheophyta</taxon>
        <taxon>Spermatophyta</taxon>
        <taxon>Magnoliopsida</taxon>
        <taxon>eudicotyledons</taxon>
        <taxon>Gunneridae</taxon>
        <taxon>Pentapetalae</taxon>
        <taxon>rosids</taxon>
        <taxon>fabids</taxon>
        <taxon>Rosales</taxon>
        <taxon>Rosaceae</taxon>
        <taxon>Amygdaloideae</taxon>
        <taxon>Maleae</taxon>
        <taxon>Malus</taxon>
    </lineage>
</organism>
<keyword evidence="3 9" id="KW-0217">Developmental protein</keyword>
<dbReference type="PANTHER" id="PTHR33285:SF55">
    <property type="entry name" value="PHYTOSULFOKINES 3"/>
    <property type="match status" value="1"/>
</dbReference>
<feature type="signal peptide" evidence="9">
    <location>
        <begin position="1"/>
        <end position="23"/>
    </location>
</feature>
<protein>
    <recommendedName>
        <fullName evidence="9">Phytosulfokine</fullName>
    </recommendedName>
    <component>
        <recommendedName>
            <fullName evidence="9">Phytosulfokine-alpha</fullName>
            <shortName evidence="9">PSK-alpha</shortName>
            <shortName evidence="9">Phytosulfokine-a</shortName>
        </recommendedName>
    </component>
    <component>
        <recommendedName>
            <fullName evidence="9">Phytosulfokine-beta</fullName>
            <shortName evidence="9">PSK-beta</shortName>
            <shortName evidence="9">Phytosulfokine-b</shortName>
        </recommendedName>
    </component>
</protein>
<gene>
    <name evidence="10" type="ORF">DVH24_020573</name>
</gene>
<dbReference type="GO" id="GO:0005576">
    <property type="term" value="C:extracellular region"/>
    <property type="evidence" value="ECO:0007669"/>
    <property type="project" value="UniProtKB-SubCell"/>
</dbReference>
<dbReference type="GO" id="GO:0008083">
    <property type="term" value="F:growth factor activity"/>
    <property type="evidence" value="ECO:0007669"/>
    <property type="project" value="UniProtKB-UniRule"/>
</dbReference>
<keyword evidence="5 9" id="KW-0765">Sulfation</keyword>
<evidence type="ECO:0000313" key="11">
    <source>
        <dbReference type="Proteomes" id="UP000290289"/>
    </source>
</evidence>
<dbReference type="Gramene" id="mRNA:MD08G0068200">
    <property type="protein sequence ID" value="mRNA:MD08G0068200"/>
    <property type="gene ID" value="MD08G0068200"/>
</dbReference>
<evidence type="ECO:0000256" key="9">
    <source>
        <dbReference type="RuleBase" id="RU368031"/>
    </source>
</evidence>
<accession>A0A498J7W3</accession>
<feature type="chain" id="PRO_5031595687" description="Phytosulfokine" evidence="9">
    <location>
        <begin position="24"/>
        <end position="85"/>
    </location>
</feature>
<dbReference type="Pfam" id="PF06404">
    <property type="entry name" value="PSK"/>
    <property type="match status" value="1"/>
</dbReference>
<dbReference type="EMBL" id="RDQH01000334">
    <property type="protein sequence ID" value="RXH91550.1"/>
    <property type="molecule type" value="Genomic_DNA"/>
</dbReference>
<reference evidence="10 11" key="1">
    <citation type="submission" date="2018-10" db="EMBL/GenBank/DDBJ databases">
        <title>A high-quality apple genome assembly.</title>
        <authorList>
            <person name="Hu J."/>
        </authorList>
    </citation>
    <scope>NUCLEOTIDE SEQUENCE [LARGE SCALE GENOMIC DNA]</scope>
    <source>
        <strain evidence="11">cv. HFTH1</strain>
        <tissue evidence="10">Young leaf</tissue>
    </source>
</reference>
<evidence type="ECO:0000256" key="6">
    <source>
        <dbReference type="ARBA" id="ARBA00022729"/>
    </source>
</evidence>
<dbReference type="AlphaFoldDB" id="A0A498J7W3"/>
<keyword evidence="6 9" id="KW-0732">Signal</keyword>
<evidence type="ECO:0000256" key="5">
    <source>
        <dbReference type="ARBA" id="ARBA00022641"/>
    </source>
</evidence>
<evidence type="ECO:0000313" key="10">
    <source>
        <dbReference type="EMBL" id="RXH91550.1"/>
    </source>
</evidence>
<evidence type="ECO:0000256" key="4">
    <source>
        <dbReference type="ARBA" id="ARBA00022525"/>
    </source>
</evidence>
<dbReference type="InterPro" id="IPR009438">
    <property type="entry name" value="Phytosulfokine"/>
</dbReference>
<comment type="similarity">
    <text evidence="2 9">Belongs to the phytosulfokine family.</text>
</comment>
<keyword evidence="11" id="KW-1185">Reference proteome</keyword>
<evidence type="ECO:0000256" key="8">
    <source>
        <dbReference type="ARBA" id="ARBA00023030"/>
    </source>
</evidence>
<dbReference type="OrthoDB" id="1858282at2759"/>